<keyword evidence="1" id="KW-0677">Repeat</keyword>
<comment type="caution">
    <text evidence="3">The sequence shown here is derived from an EMBL/GenBank/DDBJ whole genome shotgun (WGS) entry which is preliminary data.</text>
</comment>
<reference evidence="3 4" key="1">
    <citation type="submission" date="2015-09" db="EMBL/GenBank/DDBJ databases">
        <title>Draft genome of a European isolate of the apple canker pathogen Neonectria ditissima.</title>
        <authorList>
            <person name="Gomez-Cortecero A."/>
            <person name="Harrison R.J."/>
            <person name="Armitage A.D."/>
        </authorList>
    </citation>
    <scope>NUCLEOTIDE SEQUENCE [LARGE SCALE GENOMIC DNA]</scope>
    <source>
        <strain evidence="3 4">R09/05</strain>
    </source>
</reference>
<evidence type="ECO:0000256" key="1">
    <source>
        <dbReference type="ARBA" id="ARBA00022737"/>
    </source>
</evidence>
<dbReference type="PANTHER" id="PTHR24126">
    <property type="entry name" value="ANKYRIN REPEAT, PH AND SEC7 DOMAIN CONTAINING PROTEIN SECG-RELATED"/>
    <property type="match status" value="1"/>
</dbReference>
<dbReference type="PANTHER" id="PTHR24126:SF14">
    <property type="entry name" value="ANK_REP_REGION DOMAIN-CONTAINING PROTEIN"/>
    <property type="match status" value="1"/>
</dbReference>
<evidence type="ECO:0000313" key="4">
    <source>
        <dbReference type="Proteomes" id="UP000050424"/>
    </source>
</evidence>
<evidence type="ECO:0000256" key="2">
    <source>
        <dbReference type="ARBA" id="ARBA00023043"/>
    </source>
</evidence>
<dbReference type="Proteomes" id="UP000050424">
    <property type="component" value="Unassembled WGS sequence"/>
</dbReference>
<evidence type="ECO:0000313" key="3">
    <source>
        <dbReference type="EMBL" id="KPM40530.1"/>
    </source>
</evidence>
<organism evidence="3 4">
    <name type="scientific">Neonectria ditissima</name>
    <dbReference type="NCBI Taxonomy" id="78410"/>
    <lineage>
        <taxon>Eukaryota</taxon>
        <taxon>Fungi</taxon>
        <taxon>Dikarya</taxon>
        <taxon>Ascomycota</taxon>
        <taxon>Pezizomycotina</taxon>
        <taxon>Sordariomycetes</taxon>
        <taxon>Hypocreomycetidae</taxon>
        <taxon>Hypocreales</taxon>
        <taxon>Nectriaceae</taxon>
        <taxon>Neonectria</taxon>
    </lineage>
</organism>
<proteinExistence type="predicted"/>
<dbReference type="AlphaFoldDB" id="A0A0P7ARX8"/>
<name>A0A0P7ARX8_9HYPO</name>
<gene>
    <name evidence="3" type="ORF">AK830_g6004</name>
</gene>
<sequence>MDLQGVEVNSKDNQGYIPLLWAVKGKHESIVGLLLTAEGVKVNPKDNDDQTPLIWAIEFGHEAIVKMLLATEGSMLARKTAGLLLSTEGIQVNSKSKIGQTPLFCAILNNNEANVKLLLTTAGVEVDTKDICVEVVKLLLANEKVDPDSKTTIYGDDCGDYKGPTPRSYTAAEGHDEVVKLLLATNRVNSSSRAVDICSYEYTPLSFAAQMGHVGVVKLILATGKADPNFKTKRSTDAIPVSRADLDLFPEFETSSGFSALLYAVDYQEATVKLLLDSGKVDADSESDLGRTPFSQCRLKSSKRSNAAVVFR</sequence>
<dbReference type="EMBL" id="LKCW01000081">
    <property type="protein sequence ID" value="KPM40530.1"/>
    <property type="molecule type" value="Genomic_DNA"/>
</dbReference>
<protein>
    <submittedName>
        <fullName evidence="3">Uncharacterized protein</fullName>
    </submittedName>
</protein>
<dbReference type="Gene3D" id="1.25.40.20">
    <property type="entry name" value="Ankyrin repeat-containing domain"/>
    <property type="match status" value="3"/>
</dbReference>
<dbReference type="Pfam" id="PF12796">
    <property type="entry name" value="Ank_2"/>
    <property type="match status" value="2"/>
</dbReference>
<dbReference type="OrthoDB" id="20872at2759"/>
<dbReference type="InterPro" id="IPR002110">
    <property type="entry name" value="Ankyrin_rpt"/>
</dbReference>
<dbReference type="InterPro" id="IPR036770">
    <property type="entry name" value="Ankyrin_rpt-contain_sf"/>
</dbReference>
<dbReference type="SUPFAM" id="SSF48403">
    <property type="entry name" value="Ankyrin repeat"/>
    <property type="match status" value="1"/>
</dbReference>
<dbReference type="Pfam" id="PF00023">
    <property type="entry name" value="Ank"/>
    <property type="match status" value="1"/>
</dbReference>
<dbReference type="STRING" id="78410.A0A0P7ARX8"/>
<keyword evidence="2" id="KW-0040">ANK repeat</keyword>
<accession>A0A0P7ARX8</accession>
<keyword evidence="4" id="KW-1185">Reference proteome</keyword>
<dbReference type="SMART" id="SM00248">
    <property type="entry name" value="ANK"/>
    <property type="match status" value="6"/>
</dbReference>